<dbReference type="SMART" id="SM00382">
    <property type="entry name" value="AAA"/>
    <property type="match status" value="1"/>
</dbReference>
<dbReference type="AlphaFoldDB" id="A0A813L283"/>
<sequence length="1027" mass="113077">MNVVASARVCAQTVSRRQIASVSASSVRRLPRALTQRRRLYDPSYASASSTALQLHSRRFCSSEGSDGSPPKEDGAKIAEEETSGLPKEESSAPKKQALFALPLYRKPAFPGFYHVIQIGDADILEYLHTLRRNGQAEFLAGFMTKELPKGIEQNDTEPLMAVPPTSGPQGAGDKANPKSLRKDTGKVESADELLEIGTCLQVVSMASHPSMPGGQVVVMPTQRIMRVKTLSKPAPGSPLCAVDTVFIPDVQAPSEDSAVGQSVRALHHEIIATMKDLLKVNFMYKDQFEQVIKYYNLDDPLRLADLVAGMSTAPREDLQAVLVADEPDERLRKVLVIMKQDLENARLQTQFRSQIEDKFAKENRKFILMQQLRHIKKELNLERDDKQTIIASFKETIAKMENVPEEASKALETELGKLGNLEPQSAEFNVTRTYLEWLTSVPWGKTTQDNADIVKAEAILNEDHYSLEDVKERILEHMAVTFLKGTTQGKIMCLVGPPGVGKTSIGKSIARALDRKFYRFSVGGLSDVSEIRGHRRTYVGAMPGKIIQALKITGVTNPVILIDEIDKLGRDYRGDPSSALLEVLDPEQNSTFRDMYLDVPCDLSKALFVCTANVLDTIPGPLLDRMEVIRIAGYVFEEKLEIAERYLIPQTRSTHGIGEDLLNLNPDALALLIRDYAREAGVRQLRKLLEKITRKVALELVRVEEVNRQRTVISLENLRKFVGQPPHSSDRMFHDGTPAGVVMGLAWTSHGGCTLFVEARGRVPDAPSDETAATKTLLGEESEASNFEEVDAPTPVKRKAPGGSGPRMKVTGKLGKVMGESSDIALTYARIFLRELEPPNDFLDSAAVHMNMPEGATPKDGPSAGVTMTSALLSLALNFPVKRDMAMTGEVTLTGKVLRVGGIKEKALAARRENVGMLVLPMSNQADYLELKPYLRAGLTAHFVDHYDDVYRLAFEDSGAPMPLSSRGSEARDCLGFSREARDCIGFSRETEVVTIFTPFEEVEGFPLPQALPAAASQVDVSLTQP</sequence>
<dbReference type="FunFam" id="1.20.5.5270:FF:000001">
    <property type="entry name" value="Lon protease homolog, mitochondrial"/>
    <property type="match status" value="1"/>
</dbReference>
<dbReference type="NCBIfam" id="TIGR00763">
    <property type="entry name" value="lon"/>
    <property type="match status" value="1"/>
</dbReference>
<dbReference type="InterPro" id="IPR004815">
    <property type="entry name" value="Lon_bac/euk-typ"/>
</dbReference>
<feature type="compositionally biased region" description="Acidic residues" evidence="10">
    <location>
        <begin position="781"/>
        <end position="792"/>
    </location>
</feature>
<evidence type="ECO:0000256" key="7">
    <source>
        <dbReference type="PROSITE-ProRule" id="PRU01122"/>
    </source>
</evidence>
<name>A0A813L283_POLGL</name>
<comment type="similarity">
    <text evidence="7 8">Belongs to the peptidase S16 family.</text>
</comment>
<gene>
    <name evidence="13" type="ORF">PGLA2088_LOCUS40424</name>
</gene>
<keyword evidence="4 7" id="KW-0720">Serine protease</keyword>
<protein>
    <recommendedName>
        <fullName evidence="9">Lon protease homolog</fullName>
        <ecNumber evidence="9">3.4.21.-</ecNumber>
    </recommendedName>
</protein>
<dbReference type="GO" id="GO:0006515">
    <property type="term" value="P:protein quality control for misfolded or incompletely synthesized proteins"/>
    <property type="evidence" value="ECO:0007669"/>
    <property type="project" value="TreeGrafter"/>
</dbReference>
<dbReference type="Gene3D" id="1.20.5.5270">
    <property type="match status" value="1"/>
</dbReference>
<dbReference type="InterPro" id="IPR020568">
    <property type="entry name" value="Ribosomal_Su5_D2-typ_SF"/>
</dbReference>
<evidence type="ECO:0000256" key="3">
    <source>
        <dbReference type="ARBA" id="ARBA00022801"/>
    </source>
</evidence>
<comment type="caution">
    <text evidence="13">The sequence shown here is derived from an EMBL/GenBank/DDBJ whole genome shotgun (WGS) entry which is preliminary data.</text>
</comment>
<dbReference type="PANTHER" id="PTHR43718">
    <property type="entry name" value="LON PROTEASE"/>
    <property type="match status" value="1"/>
</dbReference>
<dbReference type="GO" id="GO:0003697">
    <property type="term" value="F:single-stranded DNA binding"/>
    <property type="evidence" value="ECO:0007669"/>
    <property type="project" value="TreeGrafter"/>
</dbReference>
<dbReference type="PRINTS" id="PR00830">
    <property type="entry name" value="ENDOLAPTASE"/>
</dbReference>
<dbReference type="SUPFAM" id="SSF54211">
    <property type="entry name" value="Ribosomal protein S5 domain 2-like"/>
    <property type="match status" value="1"/>
</dbReference>
<feature type="active site" evidence="7">
    <location>
        <position position="864"/>
    </location>
</feature>
<dbReference type="Pfam" id="PF02190">
    <property type="entry name" value="LON_substr_bdg"/>
    <property type="match status" value="1"/>
</dbReference>
<evidence type="ECO:0000256" key="2">
    <source>
        <dbReference type="ARBA" id="ARBA00022741"/>
    </source>
</evidence>
<dbReference type="InterPro" id="IPR014721">
    <property type="entry name" value="Ribsml_uS5_D2-typ_fold_subgr"/>
</dbReference>
<feature type="region of interest" description="Disordered" evidence="10">
    <location>
        <begin position="161"/>
        <end position="185"/>
    </location>
</feature>
<dbReference type="SUPFAM" id="SSF88697">
    <property type="entry name" value="PUA domain-like"/>
    <property type="match status" value="1"/>
</dbReference>
<dbReference type="Pfam" id="PF00004">
    <property type="entry name" value="AAA"/>
    <property type="match status" value="1"/>
</dbReference>
<feature type="region of interest" description="Disordered" evidence="10">
    <location>
        <begin position="765"/>
        <end position="811"/>
    </location>
</feature>
<dbReference type="FunFam" id="3.40.50.300:FF:000021">
    <property type="entry name" value="Lon protease homolog"/>
    <property type="match status" value="1"/>
</dbReference>
<dbReference type="Gene3D" id="3.40.50.300">
    <property type="entry name" value="P-loop containing nucleotide triphosphate hydrolases"/>
    <property type="match status" value="1"/>
</dbReference>
<dbReference type="InterPro" id="IPR054594">
    <property type="entry name" value="Lon_lid"/>
</dbReference>
<feature type="compositionally biased region" description="Basic and acidic residues" evidence="10">
    <location>
        <begin position="70"/>
        <end position="80"/>
    </location>
</feature>
<dbReference type="SUPFAM" id="SSF52540">
    <property type="entry name" value="P-loop containing nucleoside triphosphate hydrolases"/>
    <property type="match status" value="1"/>
</dbReference>
<dbReference type="GO" id="GO:0004252">
    <property type="term" value="F:serine-type endopeptidase activity"/>
    <property type="evidence" value="ECO:0007669"/>
    <property type="project" value="UniProtKB-UniRule"/>
</dbReference>
<feature type="active site" evidence="7">
    <location>
        <position position="907"/>
    </location>
</feature>
<organism evidence="13 14">
    <name type="scientific">Polarella glacialis</name>
    <name type="common">Dinoflagellate</name>
    <dbReference type="NCBI Taxonomy" id="89957"/>
    <lineage>
        <taxon>Eukaryota</taxon>
        <taxon>Sar</taxon>
        <taxon>Alveolata</taxon>
        <taxon>Dinophyceae</taxon>
        <taxon>Suessiales</taxon>
        <taxon>Suessiaceae</taxon>
        <taxon>Polarella</taxon>
    </lineage>
</organism>
<evidence type="ECO:0000256" key="1">
    <source>
        <dbReference type="ARBA" id="ARBA00022670"/>
    </source>
</evidence>
<dbReference type="PROSITE" id="PS51786">
    <property type="entry name" value="LON_PROTEOLYTIC"/>
    <property type="match status" value="1"/>
</dbReference>
<feature type="domain" description="Lon proteolytic" evidence="11">
    <location>
        <begin position="737"/>
        <end position="958"/>
    </location>
</feature>
<dbReference type="SMART" id="SM00464">
    <property type="entry name" value="LON"/>
    <property type="match status" value="1"/>
</dbReference>
<dbReference type="EMBL" id="CAJNNW010033469">
    <property type="protein sequence ID" value="CAE8719065.1"/>
    <property type="molecule type" value="Genomic_DNA"/>
</dbReference>
<dbReference type="GO" id="GO:0005524">
    <property type="term" value="F:ATP binding"/>
    <property type="evidence" value="ECO:0007669"/>
    <property type="project" value="UniProtKB-KW"/>
</dbReference>
<comment type="catalytic activity">
    <reaction evidence="6">
        <text>Hydrolysis of proteins in presence of ATP.</text>
        <dbReference type="EC" id="3.4.21.53"/>
    </reaction>
</comment>
<dbReference type="Proteomes" id="UP000626109">
    <property type="component" value="Unassembled WGS sequence"/>
</dbReference>
<dbReference type="InterPro" id="IPR027417">
    <property type="entry name" value="P-loop_NTPase"/>
</dbReference>
<accession>A0A813L283</accession>
<dbReference type="PANTHER" id="PTHR43718:SF2">
    <property type="entry name" value="LON PROTEASE HOMOLOG, MITOCHONDRIAL"/>
    <property type="match status" value="1"/>
</dbReference>
<evidence type="ECO:0000256" key="9">
    <source>
        <dbReference type="RuleBase" id="RU000592"/>
    </source>
</evidence>
<dbReference type="Gene3D" id="1.20.58.1480">
    <property type="match status" value="1"/>
</dbReference>
<dbReference type="GO" id="GO:0051131">
    <property type="term" value="P:chaperone-mediated protein complex assembly"/>
    <property type="evidence" value="ECO:0007669"/>
    <property type="project" value="TreeGrafter"/>
</dbReference>
<dbReference type="CDD" id="cd19500">
    <property type="entry name" value="RecA-like_Lon"/>
    <property type="match status" value="1"/>
</dbReference>
<dbReference type="Pfam" id="PF22667">
    <property type="entry name" value="Lon_lid"/>
    <property type="match status" value="1"/>
</dbReference>
<dbReference type="PROSITE" id="PS51787">
    <property type="entry name" value="LON_N"/>
    <property type="match status" value="1"/>
</dbReference>
<dbReference type="InterPro" id="IPR008268">
    <property type="entry name" value="Peptidase_S16_AS"/>
</dbReference>
<evidence type="ECO:0000256" key="5">
    <source>
        <dbReference type="ARBA" id="ARBA00022840"/>
    </source>
</evidence>
<evidence type="ECO:0000256" key="10">
    <source>
        <dbReference type="SAM" id="MobiDB-lite"/>
    </source>
</evidence>
<dbReference type="GO" id="GO:0005759">
    <property type="term" value="C:mitochondrial matrix"/>
    <property type="evidence" value="ECO:0007669"/>
    <property type="project" value="TreeGrafter"/>
</dbReference>
<keyword evidence="3 7" id="KW-0378">Hydrolase</keyword>
<dbReference type="Gene3D" id="1.10.8.60">
    <property type="match status" value="1"/>
</dbReference>
<keyword evidence="2 8" id="KW-0547">Nucleotide-binding</keyword>
<evidence type="ECO:0000256" key="4">
    <source>
        <dbReference type="ARBA" id="ARBA00022825"/>
    </source>
</evidence>
<keyword evidence="5 8" id="KW-0067">ATP-binding</keyword>
<feature type="region of interest" description="Disordered" evidence="10">
    <location>
        <begin position="59"/>
        <end position="93"/>
    </location>
</feature>
<dbReference type="InterPro" id="IPR027065">
    <property type="entry name" value="Lon_Prtase"/>
</dbReference>
<dbReference type="InterPro" id="IPR003593">
    <property type="entry name" value="AAA+_ATPase"/>
</dbReference>
<proteinExistence type="inferred from homology"/>
<dbReference type="EC" id="3.4.21.-" evidence="9"/>
<evidence type="ECO:0000313" key="13">
    <source>
        <dbReference type="EMBL" id="CAE8719065.1"/>
    </source>
</evidence>
<keyword evidence="1 7" id="KW-0645">Protease</keyword>
<dbReference type="InterPro" id="IPR003959">
    <property type="entry name" value="ATPase_AAA_core"/>
</dbReference>
<dbReference type="InterPro" id="IPR015947">
    <property type="entry name" value="PUA-like_sf"/>
</dbReference>
<dbReference type="GO" id="GO:0004176">
    <property type="term" value="F:ATP-dependent peptidase activity"/>
    <property type="evidence" value="ECO:0007669"/>
    <property type="project" value="UniProtKB-UniRule"/>
</dbReference>
<dbReference type="InterPro" id="IPR003111">
    <property type="entry name" value="Lon_prtase_N"/>
</dbReference>
<dbReference type="GO" id="GO:0016887">
    <property type="term" value="F:ATP hydrolysis activity"/>
    <property type="evidence" value="ECO:0007669"/>
    <property type="project" value="InterPro"/>
</dbReference>
<dbReference type="GO" id="GO:0007005">
    <property type="term" value="P:mitochondrion organization"/>
    <property type="evidence" value="ECO:0007669"/>
    <property type="project" value="TreeGrafter"/>
</dbReference>
<dbReference type="Pfam" id="PF05362">
    <property type="entry name" value="Lon_C"/>
    <property type="match status" value="2"/>
</dbReference>
<evidence type="ECO:0000259" key="12">
    <source>
        <dbReference type="PROSITE" id="PS51787"/>
    </source>
</evidence>
<evidence type="ECO:0000259" key="11">
    <source>
        <dbReference type="PROSITE" id="PS51786"/>
    </source>
</evidence>
<dbReference type="PROSITE" id="PS01046">
    <property type="entry name" value="LON_SER"/>
    <property type="match status" value="1"/>
</dbReference>
<feature type="domain" description="Lon N-terminal" evidence="12">
    <location>
        <begin position="99"/>
        <end position="343"/>
    </location>
</feature>
<dbReference type="Gene3D" id="3.30.230.10">
    <property type="match status" value="1"/>
</dbReference>
<dbReference type="InterPro" id="IPR008269">
    <property type="entry name" value="Lon_proteolytic"/>
</dbReference>
<evidence type="ECO:0000256" key="8">
    <source>
        <dbReference type="RuleBase" id="RU000591"/>
    </source>
</evidence>
<reference evidence="13" key="1">
    <citation type="submission" date="2021-02" db="EMBL/GenBank/DDBJ databases">
        <authorList>
            <person name="Dougan E. K."/>
            <person name="Rhodes N."/>
            <person name="Thang M."/>
            <person name="Chan C."/>
        </authorList>
    </citation>
    <scope>NUCLEOTIDE SEQUENCE</scope>
</reference>
<evidence type="ECO:0000256" key="6">
    <source>
        <dbReference type="ARBA" id="ARBA00050665"/>
    </source>
</evidence>
<evidence type="ECO:0000313" key="14">
    <source>
        <dbReference type="Proteomes" id="UP000626109"/>
    </source>
</evidence>